<accession>A0A4V6NZB2</accession>
<reference evidence="2 3" key="1">
    <citation type="submission" date="2019-03" db="EMBL/GenBank/DDBJ databases">
        <title>Genomic Encyclopedia of Type Strains, Phase IV (KMG-IV): sequencing the most valuable type-strain genomes for metagenomic binning, comparative biology and taxonomic classification.</title>
        <authorList>
            <person name="Goeker M."/>
        </authorList>
    </citation>
    <scope>NUCLEOTIDE SEQUENCE [LARGE SCALE GENOMIC DNA]</scope>
    <source>
        <strain evidence="2 3">DSM 45707</strain>
    </source>
</reference>
<dbReference type="Proteomes" id="UP000294937">
    <property type="component" value="Unassembled WGS sequence"/>
</dbReference>
<evidence type="ECO:0000313" key="3">
    <source>
        <dbReference type="Proteomes" id="UP000294937"/>
    </source>
</evidence>
<dbReference type="Gene3D" id="3.40.630.30">
    <property type="match status" value="1"/>
</dbReference>
<evidence type="ECO:0000313" key="2">
    <source>
        <dbReference type="EMBL" id="TCS96877.1"/>
    </source>
</evidence>
<dbReference type="PROSITE" id="PS51186">
    <property type="entry name" value="GNAT"/>
    <property type="match status" value="1"/>
</dbReference>
<dbReference type="AlphaFoldDB" id="A0A4V6NZB2"/>
<keyword evidence="3" id="KW-1185">Reference proteome</keyword>
<dbReference type="Pfam" id="PF13508">
    <property type="entry name" value="Acetyltransf_7"/>
    <property type="match status" value="1"/>
</dbReference>
<feature type="domain" description="N-acetyltransferase" evidence="1">
    <location>
        <begin position="1"/>
        <end position="144"/>
    </location>
</feature>
<dbReference type="OrthoDB" id="9812289at2"/>
<dbReference type="EMBL" id="SMAG01000001">
    <property type="protein sequence ID" value="TCS96877.1"/>
    <property type="molecule type" value="Genomic_DNA"/>
</dbReference>
<name>A0A4V6NZB2_9BACL</name>
<proteinExistence type="predicted"/>
<dbReference type="InterPro" id="IPR016181">
    <property type="entry name" value="Acyl_CoA_acyltransferase"/>
</dbReference>
<sequence>MKFKSFTSLPDQEMLHGILQLHESIFGDASNVIQKMKSKPNLVIHVALDQTKVVGYKMGYELDLDTFYSWLGGVSKHYRNQGIASQLMEIQHSFLRDKGYTTVQTKTKNEWRNMLILNLKFGFNVIGTYTDQKGEPKIILEKNL</sequence>
<dbReference type="SUPFAM" id="SSF55729">
    <property type="entry name" value="Acyl-CoA N-acyltransferases (Nat)"/>
    <property type="match status" value="1"/>
</dbReference>
<dbReference type="GO" id="GO:0016747">
    <property type="term" value="F:acyltransferase activity, transferring groups other than amino-acyl groups"/>
    <property type="evidence" value="ECO:0007669"/>
    <property type="project" value="InterPro"/>
</dbReference>
<gene>
    <name evidence="2" type="ORF">EDD58_101522</name>
</gene>
<evidence type="ECO:0000259" key="1">
    <source>
        <dbReference type="PROSITE" id="PS51186"/>
    </source>
</evidence>
<organism evidence="2 3">
    <name type="scientific">Hazenella coriacea</name>
    <dbReference type="NCBI Taxonomy" id="1179467"/>
    <lineage>
        <taxon>Bacteria</taxon>
        <taxon>Bacillati</taxon>
        <taxon>Bacillota</taxon>
        <taxon>Bacilli</taxon>
        <taxon>Bacillales</taxon>
        <taxon>Thermoactinomycetaceae</taxon>
        <taxon>Hazenella</taxon>
    </lineage>
</organism>
<dbReference type="CDD" id="cd04301">
    <property type="entry name" value="NAT_SF"/>
    <property type="match status" value="1"/>
</dbReference>
<dbReference type="InterPro" id="IPR000182">
    <property type="entry name" value="GNAT_dom"/>
</dbReference>
<keyword evidence="2" id="KW-0808">Transferase</keyword>
<protein>
    <submittedName>
        <fullName evidence="2">Acetyltransferase (GNAT) family protein</fullName>
    </submittedName>
</protein>
<comment type="caution">
    <text evidence="2">The sequence shown here is derived from an EMBL/GenBank/DDBJ whole genome shotgun (WGS) entry which is preliminary data.</text>
</comment>